<reference evidence="9 10" key="1">
    <citation type="submission" date="2016-10" db="EMBL/GenBank/DDBJ databases">
        <authorList>
            <person name="de Groot N.N."/>
        </authorList>
    </citation>
    <scope>NUCLEOTIDE SEQUENCE [LARGE SCALE GENOMIC DNA]</scope>
    <source>
        <strain evidence="9 10">DSM 23995</strain>
    </source>
</reference>
<sequence>MDDNSYSNEYNHTESANDRVDPSQSPQRVYAGFWMRFWAYLIDLIIIFSVNGIILSPLLFREDTSVPVLGFITIQGLLSTVVSYVYFLLMTKFFSQTLGKMILGIKVIREDESTLKWSDLIFREIIGRFIHRSLVITNVLYLIVGFMEEKQGIHDIFGETRVIHVKK</sequence>
<keyword evidence="10" id="KW-1185">Reference proteome</keyword>
<dbReference type="Proteomes" id="UP000199516">
    <property type="component" value="Unassembled WGS sequence"/>
</dbReference>
<dbReference type="PANTHER" id="PTHR36115">
    <property type="entry name" value="PROLINE-RICH ANTIGEN HOMOLOG-RELATED"/>
    <property type="match status" value="1"/>
</dbReference>
<proteinExistence type="predicted"/>
<feature type="compositionally biased region" description="Polar residues" evidence="6">
    <location>
        <begin position="1"/>
        <end position="10"/>
    </location>
</feature>
<dbReference type="Pfam" id="PF06271">
    <property type="entry name" value="RDD"/>
    <property type="match status" value="1"/>
</dbReference>
<dbReference type="InterPro" id="IPR051791">
    <property type="entry name" value="Pra-immunoreactive"/>
</dbReference>
<feature type="domain" description="RDD" evidence="8">
    <location>
        <begin position="30"/>
        <end position="158"/>
    </location>
</feature>
<dbReference type="AlphaFoldDB" id="A0A1I2CHV6"/>
<evidence type="ECO:0000256" key="4">
    <source>
        <dbReference type="ARBA" id="ARBA00022989"/>
    </source>
</evidence>
<accession>A0A1I2CHV6</accession>
<name>A0A1I2CHV6_9BACI</name>
<evidence type="ECO:0000256" key="3">
    <source>
        <dbReference type="ARBA" id="ARBA00022692"/>
    </source>
</evidence>
<evidence type="ECO:0000256" key="2">
    <source>
        <dbReference type="ARBA" id="ARBA00022475"/>
    </source>
</evidence>
<evidence type="ECO:0000259" key="8">
    <source>
        <dbReference type="Pfam" id="PF06271"/>
    </source>
</evidence>
<gene>
    <name evidence="9" type="ORF">SAMN05192532_10313</name>
</gene>
<comment type="subcellular location">
    <subcellularLocation>
        <location evidence="1">Cell membrane</location>
        <topology evidence="1">Multi-pass membrane protein</topology>
    </subcellularLocation>
</comment>
<feature type="compositionally biased region" description="Basic and acidic residues" evidence="6">
    <location>
        <begin position="11"/>
        <end position="21"/>
    </location>
</feature>
<evidence type="ECO:0000256" key="6">
    <source>
        <dbReference type="SAM" id="MobiDB-lite"/>
    </source>
</evidence>
<dbReference type="EMBL" id="FONT01000003">
    <property type="protein sequence ID" value="SFE67911.1"/>
    <property type="molecule type" value="Genomic_DNA"/>
</dbReference>
<feature type="region of interest" description="Disordered" evidence="6">
    <location>
        <begin position="1"/>
        <end position="24"/>
    </location>
</feature>
<keyword evidence="4 7" id="KW-1133">Transmembrane helix</keyword>
<keyword evidence="5 7" id="KW-0472">Membrane</keyword>
<keyword evidence="2" id="KW-1003">Cell membrane</keyword>
<keyword evidence="3 7" id="KW-0812">Transmembrane</keyword>
<protein>
    <submittedName>
        <fullName evidence="9">Uncharacterized membrane protein YckC, RDD family</fullName>
    </submittedName>
</protein>
<evidence type="ECO:0000256" key="5">
    <source>
        <dbReference type="ARBA" id="ARBA00023136"/>
    </source>
</evidence>
<dbReference type="STRING" id="930128.SAMN05192532_10313"/>
<dbReference type="GO" id="GO:0005886">
    <property type="term" value="C:plasma membrane"/>
    <property type="evidence" value="ECO:0007669"/>
    <property type="project" value="UniProtKB-SubCell"/>
</dbReference>
<feature type="transmembrane region" description="Helical" evidence="7">
    <location>
        <begin position="66"/>
        <end position="89"/>
    </location>
</feature>
<evidence type="ECO:0000256" key="7">
    <source>
        <dbReference type="SAM" id="Phobius"/>
    </source>
</evidence>
<evidence type="ECO:0000313" key="9">
    <source>
        <dbReference type="EMBL" id="SFE67911.1"/>
    </source>
</evidence>
<evidence type="ECO:0000313" key="10">
    <source>
        <dbReference type="Proteomes" id="UP000199516"/>
    </source>
</evidence>
<dbReference type="PANTHER" id="PTHR36115:SF9">
    <property type="entry name" value="LMO1584 PROTEIN"/>
    <property type="match status" value="1"/>
</dbReference>
<dbReference type="InterPro" id="IPR010432">
    <property type="entry name" value="RDD"/>
</dbReference>
<evidence type="ECO:0000256" key="1">
    <source>
        <dbReference type="ARBA" id="ARBA00004651"/>
    </source>
</evidence>
<feature type="transmembrane region" description="Helical" evidence="7">
    <location>
        <begin position="37"/>
        <end position="60"/>
    </location>
</feature>
<dbReference type="RefSeq" id="WP_245757848.1">
    <property type="nucleotide sequence ID" value="NZ_FONT01000003.1"/>
</dbReference>
<organism evidence="9 10">
    <name type="scientific">Alteribacillus iranensis</name>
    <dbReference type="NCBI Taxonomy" id="930128"/>
    <lineage>
        <taxon>Bacteria</taxon>
        <taxon>Bacillati</taxon>
        <taxon>Bacillota</taxon>
        <taxon>Bacilli</taxon>
        <taxon>Bacillales</taxon>
        <taxon>Bacillaceae</taxon>
        <taxon>Alteribacillus</taxon>
    </lineage>
</organism>